<evidence type="ECO:0000313" key="2">
    <source>
        <dbReference type="EMBL" id="QHU15214.1"/>
    </source>
</evidence>
<protein>
    <recommendedName>
        <fullName evidence="1">DUF3846 domain-containing protein</fullName>
    </recommendedName>
</protein>
<organism evidence="2">
    <name type="scientific">viral metagenome</name>
    <dbReference type="NCBI Taxonomy" id="1070528"/>
    <lineage>
        <taxon>unclassified sequences</taxon>
        <taxon>metagenomes</taxon>
        <taxon>organismal metagenomes</taxon>
    </lineage>
</organism>
<name>A0A6C0KG27_9ZZZZ</name>
<evidence type="ECO:0000259" key="1">
    <source>
        <dbReference type="Pfam" id="PF12957"/>
    </source>
</evidence>
<reference evidence="2" key="1">
    <citation type="journal article" date="2020" name="Nature">
        <title>Giant virus diversity and host interactions through global metagenomics.</title>
        <authorList>
            <person name="Schulz F."/>
            <person name="Roux S."/>
            <person name="Paez-Espino D."/>
            <person name="Jungbluth S."/>
            <person name="Walsh D.A."/>
            <person name="Denef V.J."/>
            <person name="McMahon K.D."/>
            <person name="Konstantinidis K.T."/>
            <person name="Eloe-Fadrosh E.A."/>
            <person name="Kyrpides N.C."/>
            <person name="Woyke T."/>
        </authorList>
    </citation>
    <scope>NUCLEOTIDE SEQUENCE</scope>
    <source>
        <strain evidence="2">GVMAG-S-1102244-55</strain>
    </source>
</reference>
<accession>A0A6C0KG27</accession>
<dbReference type="AlphaFoldDB" id="A0A6C0KG27"/>
<proteinExistence type="predicted"/>
<feature type="domain" description="DUF3846" evidence="1">
    <location>
        <begin position="16"/>
        <end position="76"/>
    </location>
</feature>
<sequence>MSTEEKPKTIYYFDEDPGYETLQKITQGYFEVLKLMDGRDMFLNETGMYNLPLNEEASNMFKFKIFGNVAIVGKVTEEN</sequence>
<dbReference type="InterPro" id="IPR024559">
    <property type="entry name" value="DUF3846"/>
</dbReference>
<dbReference type="EMBL" id="MN740853">
    <property type="protein sequence ID" value="QHU15214.1"/>
    <property type="molecule type" value="Genomic_DNA"/>
</dbReference>
<dbReference type="Pfam" id="PF12957">
    <property type="entry name" value="DUF3846"/>
    <property type="match status" value="1"/>
</dbReference>